<evidence type="ECO:0000256" key="2">
    <source>
        <dbReference type="ARBA" id="ARBA00008729"/>
    </source>
</evidence>
<dbReference type="EMBL" id="CAJVPI010000247">
    <property type="protein sequence ID" value="CAG8507646.1"/>
    <property type="molecule type" value="Genomic_DNA"/>
</dbReference>
<gene>
    <name evidence="7" type="ORF">PBRASI_LOCUS2942</name>
</gene>
<dbReference type="OrthoDB" id="27934at2759"/>
<comment type="subcellular location">
    <subcellularLocation>
        <location evidence="1">Nucleus</location>
    </subcellularLocation>
</comment>
<organism evidence="7 8">
    <name type="scientific">Paraglomus brasilianum</name>
    <dbReference type="NCBI Taxonomy" id="144538"/>
    <lineage>
        <taxon>Eukaryota</taxon>
        <taxon>Fungi</taxon>
        <taxon>Fungi incertae sedis</taxon>
        <taxon>Mucoromycota</taxon>
        <taxon>Glomeromycotina</taxon>
        <taxon>Glomeromycetes</taxon>
        <taxon>Paraglomerales</taxon>
        <taxon>Paraglomeraceae</taxon>
        <taxon>Paraglomus</taxon>
    </lineage>
</organism>
<evidence type="ECO:0000256" key="6">
    <source>
        <dbReference type="SAM" id="MobiDB-lite"/>
    </source>
</evidence>
<dbReference type="Proteomes" id="UP000789739">
    <property type="component" value="Unassembled WGS sequence"/>
</dbReference>
<evidence type="ECO:0000256" key="5">
    <source>
        <dbReference type="ARBA" id="ARBA00023242"/>
    </source>
</evidence>
<evidence type="ECO:0000313" key="8">
    <source>
        <dbReference type="Proteomes" id="UP000789739"/>
    </source>
</evidence>
<dbReference type="AlphaFoldDB" id="A0A9N8ZUY7"/>
<keyword evidence="3" id="KW-0227">DNA damage</keyword>
<evidence type="ECO:0000313" key="7">
    <source>
        <dbReference type="EMBL" id="CAG8507646.1"/>
    </source>
</evidence>
<dbReference type="PANTHER" id="PTHR28527:SF1">
    <property type="entry name" value="SWI5-DEPENDENT RECOMBINATION DNA REPAIR PROTEIN 1"/>
    <property type="match status" value="1"/>
</dbReference>
<dbReference type="GO" id="GO:0006281">
    <property type="term" value="P:DNA repair"/>
    <property type="evidence" value="ECO:0007669"/>
    <property type="project" value="UniProtKB-KW"/>
</dbReference>
<dbReference type="Pfam" id="PF10376">
    <property type="entry name" value="Mei5"/>
    <property type="match status" value="1"/>
</dbReference>
<evidence type="ECO:0000256" key="3">
    <source>
        <dbReference type="ARBA" id="ARBA00022763"/>
    </source>
</evidence>
<comment type="similarity">
    <text evidence="2">Belongs to the SFR1/MEI5 family.</text>
</comment>
<evidence type="ECO:0000256" key="4">
    <source>
        <dbReference type="ARBA" id="ARBA00023204"/>
    </source>
</evidence>
<dbReference type="GO" id="GO:0005634">
    <property type="term" value="C:nucleus"/>
    <property type="evidence" value="ECO:0007669"/>
    <property type="project" value="UniProtKB-SubCell"/>
</dbReference>
<dbReference type="Gene3D" id="6.10.140.1020">
    <property type="match status" value="1"/>
</dbReference>
<keyword evidence="4" id="KW-0234">DNA repair</keyword>
<keyword evidence="8" id="KW-1185">Reference proteome</keyword>
<accession>A0A9N8ZUY7</accession>
<evidence type="ECO:0000256" key="1">
    <source>
        <dbReference type="ARBA" id="ARBA00004123"/>
    </source>
</evidence>
<sequence length="328" mass="37645">MREALGRRKPSTYDLFFRAVFVTHARNWTIRELAHICVLESSSDNFEAKTLVSVQRFVSRLTEAGLIQVENMRTDHQGREVTLLCTSRNYAEINHNCLKDSTISSTVPEKKTNQHRASTDCNSSKRLKRPNRELSSIISDTQLYPAPYRKLHHSGSSAARRLTSPRSNASKAAQKPARFTEFIARYPELTDLLKGKNSLETEVAKIEDSVRRAKMALKYHKQDEDSVIQALIIKWRKASQEAAEFCFNNMKHGMSVLERSGRTSWFAEGHYNWDEKNSPPAYSDEDDTDESVKHENFADDISMKSMLSRMGIDIALIKWNDEDECFED</sequence>
<comment type="caution">
    <text evidence="7">The sequence shown here is derived from an EMBL/GenBank/DDBJ whole genome shotgun (WGS) entry which is preliminary data.</text>
</comment>
<proteinExistence type="inferred from homology"/>
<feature type="region of interest" description="Disordered" evidence="6">
    <location>
        <begin position="154"/>
        <end position="175"/>
    </location>
</feature>
<protein>
    <submittedName>
        <fullName evidence="7">2497_t:CDS:1</fullName>
    </submittedName>
</protein>
<dbReference type="GO" id="GO:0006310">
    <property type="term" value="P:DNA recombination"/>
    <property type="evidence" value="ECO:0007669"/>
    <property type="project" value="TreeGrafter"/>
</dbReference>
<keyword evidence="5" id="KW-0539">Nucleus</keyword>
<reference evidence="7" key="1">
    <citation type="submission" date="2021-06" db="EMBL/GenBank/DDBJ databases">
        <authorList>
            <person name="Kallberg Y."/>
            <person name="Tangrot J."/>
            <person name="Rosling A."/>
        </authorList>
    </citation>
    <scope>NUCLEOTIDE SEQUENCE</scope>
    <source>
        <strain evidence="7">BR232B</strain>
    </source>
</reference>
<dbReference type="InterPro" id="IPR018468">
    <property type="entry name" value="SFR1/Mei5"/>
</dbReference>
<name>A0A9N8ZUY7_9GLOM</name>
<dbReference type="PANTHER" id="PTHR28527">
    <property type="entry name" value="MATING-TYPE SWITCHING PROTEIN SWI2-RELATED"/>
    <property type="match status" value="1"/>
</dbReference>